<evidence type="ECO:0000313" key="1">
    <source>
        <dbReference type="EMBL" id="KKN14343.1"/>
    </source>
</evidence>
<proteinExistence type="predicted"/>
<name>A0A0F9RAC5_9ZZZZ</name>
<protein>
    <submittedName>
        <fullName evidence="1">Uncharacterized protein</fullName>
    </submittedName>
</protein>
<accession>A0A0F9RAC5</accession>
<organism evidence="1">
    <name type="scientific">marine sediment metagenome</name>
    <dbReference type="NCBI Taxonomy" id="412755"/>
    <lineage>
        <taxon>unclassified sequences</taxon>
        <taxon>metagenomes</taxon>
        <taxon>ecological metagenomes</taxon>
    </lineage>
</organism>
<dbReference type="AlphaFoldDB" id="A0A0F9RAC5"/>
<reference evidence="1" key="1">
    <citation type="journal article" date="2015" name="Nature">
        <title>Complex archaea that bridge the gap between prokaryotes and eukaryotes.</title>
        <authorList>
            <person name="Spang A."/>
            <person name="Saw J.H."/>
            <person name="Jorgensen S.L."/>
            <person name="Zaremba-Niedzwiedzka K."/>
            <person name="Martijn J."/>
            <person name="Lind A.E."/>
            <person name="van Eijk R."/>
            <person name="Schleper C."/>
            <person name="Guy L."/>
            <person name="Ettema T.J."/>
        </authorList>
    </citation>
    <scope>NUCLEOTIDE SEQUENCE</scope>
</reference>
<sequence length="74" mass="8036">MSLTLGIQIVNGDDPEKYYSATFTAAERGYISKAVLKMPQHIGIKQEFEITVSVMRKLGYLQGEGKELAGGAGE</sequence>
<comment type="caution">
    <text evidence="1">The sequence shown here is derived from an EMBL/GenBank/DDBJ whole genome shotgun (WGS) entry which is preliminary data.</text>
</comment>
<dbReference type="EMBL" id="LAZR01003826">
    <property type="protein sequence ID" value="KKN14343.1"/>
    <property type="molecule type" value="Genomic_DNA"/>
</dbReference>
<gene>
    <name evidence="1" type="ORF">LCGC14_0997020</name>
</gene>